<dbReference type="SUPFAM" id="SSF63520">
    <property type="entry name" value="PTS-regulatory domain, PRD"/>
    <property type="match status" value="1"/>
</dbReference>
<name>A0A7X2N2F2_9FIRM</name>
<evidence type="ECO:0000259" key="6">
    <source>
        <dbReference type="PROSITE" id="PS51099"/>
    </source>
</evidence>
<keyword evidence="4" id="KW-0804">Transcription</keyword>
<evidence type="ECO:0000256" key="2">
    <source>
        <dbReference type="ARBA" id="ARBA00022737"/>
    </source>
</evidence>
<dbReference type="SUPFAM" id="SSF55804">
    <property type="entry name" value="Phoshotransferase/anion transport protein"/>
    <property type="match status" value="1"/>
</dbReference>
<proteinExistence type="predicted"/>
<accession>A0A7X2N2F2</accession>
<keyword evidence="3" id="KW-0805">Transcription regulation</keyword>
<dbReference type="RefSeq" id="WP_154459667.1">
    <property type="nucleotide sequence ID" value="NZ_VUMM01000004.1"/>
</dbReference>
<dbReference type="Gene3D" id="3.40.930.10">
    <property type="entry name" value="Mannitol-specific EII, Chain A"/>
    <property type="match status" value="1"/>
</dbReference>
<feature type="domain" description="PRD" evidence="7">
    <location>
        <begin position="277"/>
        <end position="384"/>
    </location>
</feature>
<evidence type="ECO:0000256" key="1">
    <source>
        <dbReference type="ARBA" id="ARBA00022679"/>
    </source>
</evidence>
<evidence type="ECO:0000259" key="5">
    <source>
        <dbReference type="PROSITE" id="PS51094"/>
    </source>
</evidence>
<evidence type="ECO:0000313" key="9">
    <source>
        <dbReference type="Proteomes" id="UP000470082"/>
    </source>
</evidence>
<dbReference type="GO" id="GO:0009401">
    <property type="term" value="P:phosphoenolpyruvate-dependent sugar phosphotransferase system"/>
    <property type="evidence" value="ECO:0007669"/>
    <property type="project" value="InterPro"/>
</dbReference>
<dbReference type="PROSITE" id="PS51094">
    <property type="entry name" value="PTS_EIIA_TYPE_2"/>
    <property type="match status" value="1"/>
</dbReference>
<dbReference type="AlphaFoldDB" id="A0A7X2N2F2"/>
<dbReference type="PANTHER" id="PTHR30185:SF18">
    <property type="entry name" value="TRANSCRIPTIONAL REGULATOR MTLR"/>
    <property type="match status" value="1"/>
</dbReference>
<dbReference type="InterPro" id="IPR002178">
    <property type="entry name" value="PTS_EIIA_type-2_dom"/>
</dbReference>
<dbReference type="InterPro" id="IPR036634">
    <property type="entry name" value="PRD_sf"/>
</dbReference>
<reference evidence="8 9" key="1">
    <citation type="submission" date="2019-08" db="EMBL/GenBank/DDBJ databases">
        <title>In-depth cultivation of the pig gut microbiome towards novel bacterial diversity and tailored functional studies.</title>
        <authorList>
            <person name="Wylensek D."/>
            <person name="Hitch T.C.A."/>
            <person name="Clavel T."/>
        </authorList>
    </citation>
    <scope>NUCLEOTIDE SEQUENCE [LARGE SCALE GENOMIC DNA]</scope>
    <source>
        <strain evidence="8 9">LKV-178-WT-2G</strain>
    </source>
</reference>
<feature type="domain" description="PTS EIIB type-2" evidence="6">
    <location>
        <begin position="390"/>
        <end position="479"/>
    </location>
</feature>
<dbReference type="GO" id="GO:0008982">
    <property type="term" value="F:protein-N(PI)-phosphohistidine-sugar phosphotransferase activity"/>
    <property type="evidence" value="ECO:0007669"/>
    <property type="project" value="InterPro"/>
</dbReference>
<keyword evidence="2" id="KW-0677">Repeat</keyword>
<dbReference type="EMBL" id="VUMM01000004">
    <property type="protein sequence ID" value="MSS01201.1"/>
    <property type="molecule type" value="Genomic_DNA"/>
</dbReference>
<dbReference type="CDD" id="cd05568">
    <property type="entry name" value="PTS_IIB_bgl_like"/>
    <property type="match status" value="1"/>
</dbReference>
<dbReference type="Pfam" id="PF00874">
    <property type="entry name" value="PRD"/>
    <property type="match status" value="1"/>
</dbReference>
<dbReference type="PANTHER" id="PTHR30185">
    <property type="entry name" value="CRYPTIC BETA-GLUCOSIDE BGL OPERON ANTITERMINATOR"/>
    <property type="match status" value="1"/>
</dbReference>
<gene>
    <name evidence="8" type="ORF">FYJ50_03615</name>
</gene>
<protein>
    <submittedName>
        <fullName evidence="8">Transcription antiterminator</fullName>
    </submittedName>
</protein>
<dbReference type="InterPro" id="IPR013011">
    <property type="entry name" value="PTS_EIIB_2"/>
</dbReference>
<dbReference type="Proteomes" id="UP000470082">
    <property type="component" value="Unassembled WGS sequence"/>
</dbReference>
<dbReference type="Pfam" id="PF00359">
    <property type="entry name" value="PTS_EIIA_2"/>
    <property type="match status" value="1"/>
</dbReference>
<dbReference type="Gene3D" id="3.40.50.2300">
    <property type="match status" value="1"/>
</dbReference>
<feature type="domain" description="PTS EIIA type-2" evidence="5">
    <location>
        <begin position="489"/>
        <end position="628"/>
    </location>
</feature>
<dbReference type="InterPro" id="IPR050661">
    <property type="entry name" value="BglG_antiterminators"/>
</dbReference>
<dbReference type="InterPro" id="IPR036388">
    <property type="entry name" value="WH-like_DNA-bd_sf"/>
</dbReference>
<evidence type="ECO:0000313" key="8">
    <source>
        <dbReference type="EMBL" id="MSS01201.1"/>
    </source>
</evidence>
<dbReference type="InterPro" id="IPR016152">
    <property type="entry name" value="PTrfase/Anion_transptr"/>
</dbReference>
<evidence type="ECO:0000256" key="4">
    <source>
        <dbReference type="ARBA" id="ARBA00023163"/>
    </source>
</evidence>
<evidence type="ECO:0000256" key="3">
    <source>
        <dbReference type="ARBA" id="ARBA00023015"/>
    </source>
</evidence>
<comment type="caution">
    <text evidence="8">The sequence shown here is derived from an EMBL/GenBank/DDBJ whole genome shotgun (WGS) entry which is preliminary data.</text>
</comment>
<evidence type="ECO:0000259" key="7">
    <source>
        <dbReference type="PROSITE" id="PS51372"/>
    </source>
</evidence>
<dbReference type="Gene3D" id="1.10.10.10">
    <property type="entry name" value="Winged helix-like DNA-binding domain superfamily/Winged helix DNA-binding domain"/>
    <property type="match status" value="2"/>
</dbReference>
<dbReference type="PROSITE" id="PS51372">
    <property type="entry name" value="PRD_2"/>
    <property type="match status" value="1"/>
</dbReference>
<organism evidence="8 9">
    <name type="scientific">Floccifex porci</name>
    <dbReference type="NCBI Taxonomy" id="2606629"/>
    <lineage>
        <taxon>Bacteria</taxon>
        <taxon>Bacillati</taxon>
        <taxon>Bacillota</taxon>
        <taxon>Erysipelotrichia</taxon>
        <taxon>Erysipelotrichales</taxon>
        <taxon>Erysipelotrichaceae</taxon>
        <taxon>Floccifex</taxon>
    </lineage>
</organism>
<sequence length="633" mass="74767">MRLSSILNDFIQADGYLTIEFFIDKYDVSKRTIQSDLSYLTKISNQRGYQLNFRRDYGYLLKITDYDKWNQFVQTLQNDFNLNASQRIQAISCYLIISKDYLTMEYLSEEFKVSLASIKKDMKQVEIWLSNHNLILERKRHYGLIVNGTDSNKRKALLEVYLCDNPYFEQYVKKTVHNFDKISSFVITQIEKENLMINYSELKTVISSLIIISFYALVKPQNMNSFIKTNGTSIEKISIRIKEMIEAYYQVELDESSFEDILELLKNNVRVKEITQIFTDQLQKDIEEFLIETDQIHHTDFSKDETFKKSLIKHVSLLIDRLSKKISYKNSLIKEICVRYPMLFNISIRFSNMLKEKYNVEVTNDEAGFIATHFAAHMEREKQNKLERFNRIAVICSSGGGSAYLIKLQIESIFKKANVEAFSFTQMEEVENYDPDLIFTILPLQKEFSVPVIHIKELLDELDLIQIRQMLQYENCDSFILADTKDTIYSLFRKEFFEYSDANDYMKLIKEMALKIENSEYGQEHYADYVLEREQYMNTIYMNGISIAHPINLCSKKNLVSVTILKNPIHYENKEVRIVFMVCLRKEEDYIHKQITEKLFQFMNHKNQIQKVIKQHTFEDLIVALKEMDGGSV</sequence>
<dbReference type="Gene3D" id="1.10.1790.10">
    <property type="entry name" value="PRD domain"/>
    <property type="match status" value="1"/>
</dbReference>
<dbReference type="InterPro" id="IPR011608">
    <property type="entry name" value="PRD"/>
</dbReference>
<keyword evidence="1" id="KW-0808">Transferase</keyword>
<dbReference type="SUPFAM" id="SSF52794">
    <property type="entry name" value="PTS system IIB component-like"/>
    <property type="match status" value="1"/>
</dbReference>
<dbReference type="GO" id="GO:0006355">
    <property type="term" value="P:regulation of DNA-templated transcription"/>
    <property type="evidence" value="ECO:0007669"/>
    <property type="project" value="InterPro"/>
</dbReference>
<keyword evidence="9" id="KW-1185">Reference proteome</keyword>
<dbReference type="PROSITE" id="PS51099">
    <property type="entry name" value="PTS_EIIB_TYPE_2"/>
    <property type="match status" value="1"/>
</dbReference>
<dbReference type="InterPro" id="IPR036095">
    <property type="entry name" value="PTS_EIIB-like_sf"/>
</dbReference>